<evidence type="ECO:0000313" key="2">
    <source>
        <dbReference type="Proteomes" id="UP001062846"/>
    </source>
</evidence>
<protein>
    <submittedName>
        <fullName evidence="1">Uncharacterized protein</fullName>
    </submittedName>
</protein>
<organism evidence="1 2">
    <name type="scientific">Rhododendron molle</name>
    <name type="common">Chinese azalea</name>
    <name type="synonym">Azalea mollis</name>
    <dbReference type="NCBI Taxonomy" id="49168"/>
    <lineage>
        <taxon>Eukaryota</taxon>
        <taxon>Viridiplantae</taxon>
        <taxon>Streptophyta</taxon>
        <taxon>Embryophyta</taxon>
        <taxon>Tracheophyta</taxon>
        <taxon>Spermatophyta</taxon>
        <taxon>Magnoliopsida</taxon>
        <taxon>eudicotyledons</taxon>
        <taxon>Gunneridae</taxon>
        <taxon>Pentapetalae</taxon>
        <taxon>asterids</taxon>
        <taxon>Ericales</taxon>
        <taxon>Ericaceae</taxon>
        <taxon>Ericoideae</taxon>
        <taxon>Rhodoreae</taxon>
        <taxon>Rhododendron</taxon>
    </lineage>
</organism>
<dbReference type="Proteomes" id="UP001062846">
    <property type="component" value="Chromosome 4"/>
</dbReference>
<keyword evidence="2" id="KW-1185">Reference proteome</keyword>
<proteinExistence type="predicted"/>
<accession>A0ACC0P335</accession>
<reference evidence="1" key="1">
    <citation type="submission" date="2022-02" db="EMBL/GenBank/DDBJ databases">
        <title>Plant Genome Project.</title>
        <authorList>
            <person name="Zhang R.-G."/>
        </authorList>
    </citation>
    <scope>NUCLEOTIDE SEQUENCE</scope>
    <source>
        <strain evidence="1">AT1</strain>
    </source>
</reference>
<sequence length="286" mass="31628">MKAPSPIRFQVLHCCDKDIRDTGYMELQYGYKLNATVKAITFGTKVLSKSQGIARESYWVNVGKPQQYHIVGSESNDLGALGSQNEVLVAARPISNYGDGHVSTQHWWCCSVGLSERLDLSKKHLSIKILVIILLTCVLFTTLAFIASVACYVYGREKCHVHRSIFLSDTCTSYNSATNLISHKTSSTPGSRVYTDSPIKPITGCIRLIFRSNTETIHGTILQFSYPKLEDATNKFSDSILIAAHDIGRAVMLLLLSCNPNLCFEFDLVLKDGKSFSSEGYGVVVI</sequence>
<evidence type="ECO:0000313" key="1">
    <source>
        <dbReference type="EMBL" id="KAI8560058.1"/>
    </source>
</evidence>
<dbReference type="EMBL" id="CM046391">
    <property type="protein sequence ID" value="KAI8560058.1"/>
    <property type="molecule type" value="Genomic_DNA"/>
</dbReference>
<gene>
    <name evidence="1" type="ORF">RHMOL_Rhmol04G0225600</name>
</gene>
<name>A0ACC0P335_RHOML</name>
<comment type="caution">
    <text evidence="1">The sequence shown here is derived from an EMBL/GenBank/DDBJ whole genome shotgun (WGS) entry which is preliminary data.</text>
</comment>